<sequence>MIATQLPSADRQNLAEMLSTGSSPGVKDGDALLYFYQAHGLAQEAGILMTSANSHNVAVVRQLTQAWRMMRPPLADKHRPRSQISNAWRTVVKGFATGISPADLNSTLRMCFVLASESPFPPSSTSLKDLGEISQDEFQRLTLDATALLEQVLKSLPTCCRITDCPLVLRTLAEITTETEHVRAIPFEVRLYRPARAANLFMVIIMWLAPEFVSIPAACGLMRMAVLSKQSSLGMGDLHVASCFSVGLKRWTEKMWRSSSDDALLNTYVSCGVSFTDLIPEDLFGRPAWVCMYLKGQGLGCLQPAVFHQLQLKRWRPQMHSLSFMSTWPNNSDTGFIDEDEESRYLHELRCLLFTYRTPHGQPPERLPGINTFNHLAGLLKHVENCPADQCLAARHVIIENIKMEFALSSWPEPSEDQLGYMANSLMIMTDEKTHPPGHELILYTFDEEKVPWVYPKPAPAATEATFQPASPAAAPKRRRSKASRAPPMQAVTFASAPTKPETARTAYASPAGGGASLAGPKKTAAPTRQARHERSKASKLPFASASSDLGVAHSAYKPAGAERISLARPERTTAMCTQEGSNPQCTSELLEPNEDFDWRTWLQQGQDKRHDMRDHPARCKDPKPWEGPIIELRSDIDDVLSANSADPGMSPSQAEYEEAAKRVGQAAVALILQEERERVAAAKTSSAQMHVNSAKKVKGKKAAGKKAGGR</sequence>
<name>A0AAW1QD77_9CHLO</name>
<feature type="region of interest" description="Disordered" evidence="1">
    <location>
        <begin position="464"/>
        <end position="543"/>
    </location>
</feature>
<protein>
    <submittedName>
        <fullName evidence="2">Uncharacterized protein</fullName>
    </submittedName>
</protein>
<feature type="compositionally biased region" description="Basic residues" evidence="1">
    <location>
        <begin position="694"/>
        <end position="711"/>
    </location>
</feature>
<organism evidence="2 3">
    <name type="scientific">Apatococcus lobatus</name>
    <dbReference type="NCBI Taxonomy" id="904363"/>
    <lineage>
        <taxon>Eukaryota</taxon>
        <taxon>Viridiplantae</taxon>
        <taxon>Chlorophyta</taxon>
        <taxon>core chlorophytes</taxon>
        <taxon>Trebouxiophyceae</taxon>
        <taxon>Chlorellales</taxon>
        <taxon>Chlorellaceae</taxon>
        <taxon>Apatococcus</taxon>
    </lineage>
</organism>
<evidence type="ECO:0000256" key="1">
    <source>
        <dbReference type="SAM" id="MobiDB-lite"/>
    </source>
</evidence>
<evidence type="ECO:0000313" key="2">
    <source>
        <dbReference type="EMBL" id="KAK9819321.1"/>
    </source>
</evidence>
<proteinExistence type="predicted"/>
<comment type="caution">
    <text evidence="2">The sequence shown here is derived from an EMBL/GenBank/DDBJ whole genome shotgun (WGS) entry which is preliminary data.</text>
</comment>
<gene>
    <name evidence="2" type="ORF">WJX74_005741</name>
</gene>
<evidence type="ECO:0000313" key="3">
    <source>
        <dbReference type="Proteomes" id="UP001438707"/>
    </source>
</evidence>
<dbReference type="EMBL" id="JALJOS010000048">
    <property type="protein sequence ID" value="KAK9819321.1"/>
    <property type="molecule type" value="Genomic_DNA"/>
</dbReference>
<feature type="compositionally biased region" description="Basic and acidic residues" evidence="1">
    <location>
        <begin position="607"/>
        <end position="625"/>
    </location>
</feature>
<keyword evidence="3" id="KW-1185">Reference proteome</keyword>
<accession>A0AAW1QD77</accession>
<reference evidence="2 3" key="1">
    <citation type="journal article" date="2024" name="Nat. Commun.">
        <title>Phylogenomics reveals the evolutionary origins of lichenization in chlorophyte algae.</title>
        <authorList>
            <person name="Puginier C."/>
            <person name="Libourel C."/>
            <person name="Otte J."/>
            <person name="Skaloud P."/>
            <person name="Haon M."/>
            <person name="Grisel S."/>
            <person name="Petersen M."/>
            <person name="Berrin J.G."/>
            <person name="Delaux P.M."/>
            <person name="Dal Grande F."/>
            <person name="Keller J."/>
        </authorList>
    </citation>
    <scope>NUCLEOTIDE SEQUENCE [LARGE SCALE GENOMIC DNA]</scope>
    <source>
        <strain evidence="2 3">SAG 2145</strain>
    </source>
</reference>
<feature type="region of interest" description="Disordered" evidence="1">
    <location>
        <begin position="683"/>
        <end position="711"/>
    </location>
</feature>
<feature type="region of interest" description="Disordered" evidence="1">
    <location>
        <begin position="606"/>
        <end position="628"/>
    </location>
</feature>
<dbReference type="Proteomes" id="UP001438707">
    <property type="component" value="Unassembled WGS sequence"/>
</dbReference>
<dbReference type="AlphaFoldDB" id="A0AAW1QD77"/>